<name>A0AA38UTG5_9AGAR</name>
<evidence type="ECO:0008006" key="4">
    <source>
        <dbReference type="Google" id="ProtNLM"/>
    </source>
</evidence>
<organism evidence="2 3">
    <name type="scientific">Lentinula detonsa</name>
    <dbReference type="NCBI Taxonomy" id="2804962"/>
    <lineage>
        <taxon>Eukaryota</taxon>
        <taxon>Fungi</taxon>
        <taxon>Dikarya</taxon>
        <taxon>Basidiomycota</taxon>
        <taxon>Agaricomycotina</taxon>
        <taxon>Agaricomycetes</taxon>
        <taxon>Agaricomycetidae</taxon>
        <taxon>Agaricales</taxon>
        <taxon>Marasmiineae</taxon>
        <taxon>Omphalotaceae</taxon>
        <taxon>Lentinula</taxon>
    </lineage>
</organism>
<gene>
    <name evidence="2" type="ORF">F5890DRAFT_1506968</name>
</gene>
<reference evidence="2" key="1">
    <citation type="submission" date="2022-08" db="EMBL/GenBank/DDBJ databases">
        <authorList>
            <consortium name="DOE Joint Genome Institute"/>
            <person name="Min B."/>
            <person name="Riley R."/>
            <person name="Sierra-Patev S."/>
            <person name="Naranjo-Ortiz M."/>
            <person name="Looney B."/>
            <person name="Konkel Z."/>
            <person name="Slot J.C."/>
            <person name="Sakamoto Y."/>
            <person name="Steenwyk J.L."/>
            <person name="Rokas A."/>
            <person name="Carro J."/>
            <person name="Camarero S."/>
            <person name="Ferreira P."/>
            <person name="Molpeceres G."/>
            <person name="Ruiz-Duenas F.J."/>
            <person name="Serrano A."/>
            <person name="Henrissat B."/>
            <person name="Drula E."/>
            <person name="Hughes K.W."/>
            <person name="Mata J.L."/>
            <person name="Ishikawa N.K."/>
            <person name="Vargas-Isla R."/>
            <person name="Ushijima S."/>
            <person name="Smith C.A."/>
            <person name="Ahrendt S."/>
            <person name="Andreopoulos W."/>
            <person name="He G."/>
            <person name="Labutti K."/>
            <person name="Lipzen A."/>
            <person name="Ng V."/>
            <person name="Sandor L."/>
            <person name="Barry K."/>
            <person name="Martinez A.T."/>
            <person name="Xiao Y."/>
            <person name="Gibbons J.G."/>
            <person name="Terashima K."/>
            <person name="Hibbett D.S."/>
            <person name="Grigoriev I.V."/>
        </authorList>
    </citation>
    <scope>NUCLEOTIDE SEQUENCE</scope>
    <source>
        <strain evidence="2">TFB7829</strain>
    </source>
</reference>
<feature type="chain" id="PRO_5041455283" description="Secreted protein" evidence="1">
    <location>
        <begin position="22"/>
        <end position="88"/>
    </location>
</feature>
<dbReference type="AlphaFoldDB" id="A0AA38UTG5"/>
<protein>
    <recommendedName>
        <fullName evidence="4">Secreted protein</fullName>
    </recommendedName>
</protein>
<dbReference type="EMBL" id="MU801951">
    <property type="protein sequence ID" value="KAJ3985930.1"/>
    <property type="molecule type" value="Genomic_DNA"/>
</dbReference>
<proteinExistence type="predicted"/>
<sequence>MYPCNFFFFFSFFFFTQTADAKSSTPGYTGVWYVDISLPLCNDTRKSKDKDPIPSHCDLLMMMIHWQQLGSIHKAYDFFNFLALCKHS</sequence>
<feature type="signal peptide" evidence="1">
    <location>
        <begin position="1"/>
        <end position="21"/>
    </location>
</feature>
<accession>A0AA38UTG5</accession>
<comment type="caution">
    <text evidence="2">The sequence shown here is derived from an EMBL/GenBank/DDBJ whole genome shotgun (WGS) entry which is preliminary data.</text>
</comment>
<keyword evidence="1" id="KW-0732">Signal</keyword>
<feature type="non-terminal residue" evidence="2">
    <location>
        <position position="1"/>
    </location>
</feature>
<evidence type="ECO:0000256" key="1">
    <source>
        <dbReference type="SAM" id="SignalP"/>
    </source>
</evidence>
<evidence type="ECO:0000313" key="2">
    <source>
        <dbReference type="EMBL" id="KAJ3985930.1"/>
    </source>
</evidence>
<evidence type="ECO:0000313" key="3">
    <source>
        <dbReference type="Proteomes" id="UP001163850"/>
    </source>
</evidence>
<dbReference type="Proteomes" id="UP001163850">
    <property type="component" value="Unassembled WGS sequence"/>
</dbReference>